<dbReference type="RefSeq" id="WP_193491373.1">
    <property type="nucleotide sequence ID" value="NZ_BAAAMC010000023.1"/>
</dbReference>
<evidence type="ECO:0000313" key="2">
    <source>
        <dbReference type="Proteomes" id="UP000465241"/>
    </source>
</evidence>
<dbReference type="SUPFAM" id="SSF55298">
    <property type="entry name" value="YjgF-like"/>
    <property type="match status" value="1"/>
</dbReference>
<organism evidence="1 2">
    <name type="scientific">Mycolicibacterium murale</name>
    <dbReference type="NCBI Taxonomy" id="182220"/>
    <lineage>
        <taxon>Bacteria</taxon>
        <taxon>Bacillati</taxon>
        <taxon>Actinomycetota</taxon>
        <taxon>Actinomycetes</taxon>
        <taxon>Mycobacteriales</taxon>
        <taxon>Mycobacteriaceae</taxon>
        <taxon>Mycolicibacterium</taxon>
    </lineage>
</organism>
<accession>A0A7I9WVN3</accession>
<dbReference type="InterPro" id="IPR035959">
    <property type="entry name" value="RutC-like_sf"/>
</dbReference>
<gene>
    <name evidence="1" type="ORF">MMUR_58810</name>
</gene>
<dbReference type="Gene3D" id="3.30.1330.40">
    <property type="entry name" value="RutC-like"/>
    <property type="match status" value="1"/>
</dbReference>
<evidence type="ECO:0000313" key="1">
    <source>
        <dbReference type="EMBL" id="GFG61745.1"/>
    </source>
</evidence>
<proteinExistence type="predicted"/>
<comment type="caution">
    <text evidence="1">The sequence shown here is derived from an EMBL/GenBank/DDBJ whole genome shotgun (WGS) entry which is preliminary data.</text>
</comment>
<dbReference type="InterPro" id="IPR006175">
    <property type="entry name" value="YjgF/YER057c/UK114"/>
</dbReference>
<dbReference type="PANTHER" id="PTHR43857">
    <property type="entry name" value="BLR7761 PROTEIN"/>
    <property type="match status" value="1"/>
</dbReference>
<dbReference type="PANTHER" id="PTHR43857:SF1">
    <property type="entry name" value="YJGH FAMILY PROTEIN"/>
    <property type="match status" value="1"/>
</dbReference>
<dbReference type="CDD" id="cd00448">
    <property type="entry name" value="YjgF_YER057c_UK114_family"/>
    <property type="match status" value="1"/>
</dbReference>
<dbReference type="EMBL" id="BLKT01000003">
    <property type="protein sequence ID" value="GFG61745.1"/>
    <property type="molecule type" value="Genomic_DNA"/>
</dbReference>
<protein>
    <submittedName>
        <fullName evidence="1">Translation initiation inhibitor</fullName>
    </submittedName>
</protein>
<keyword evidence="2" id="KW-1185">Reference proteome</keyword>
<dbReference type="AlphaFoldDB" id="A0A7I9WVN3"/>
<reference evidence="1 2" key="1">
    <citation type="journal article" date="2019" name="Emerg. Microbes Infect.">
        <title>Comprehensive subspecies identification of 175 nontuberculous mycobacteria species based on 7547 genomic profiles.</title>
        <authorList>
            <person name="Matsumoto Y."/>
            <person name="Kinjo T."/>
            <person name="Motooka D."/>
            <person name="Nabeya D."/>
            <person name="Jung N."/>
            <person name="Uechi K."/>
            <person name="Horii T."/>
            <person name="Iida T."/>
            <person name="Fujita J."/>
            <person name="Nakamura S."/>
        </authorList>
    </citation>
    <scope>NUCLEOTIDE SEQUENCE [LARGE SCALE GENOMIC DNA]</scope>
    <source>
        <strain evidence="1 2">JCM 13392</strain>
    </source>
</reference>
<dbReference type="Proteomes" id="UP000465241">
    <property type="component" value="Unassembled WGS sequence"/>
</dbReference>
<name>A0A7I9WVN3_9MYCO</name>
<dbReference type="Pfam" id="PF01042">
    <property type="entry name" value="Ribonuc_L-PSP"/>
    <property type="match status" value="1"/>
</dbReference>
<sequence length="135" mass="14079">MITYQDAPLPKFGDYSTLGLGTPGEVVVVAGQMGADSTGAFPTSDGAEQVKATFDNLGAALAAAGLGFEHVVGFRTYVVGREMIPEFMKGRIEKFAEIYPSGVYPPNTLLIIGGLVEEAARVEIEALAVRPAAAS</sequence>